<feature type="transmembrane region" description="Helical" evidence="2">
    <location>
        <begin position="546"/>
        <end position="566"/>
    </location>
</feature>
<protein>
    <submittedName>
        <fullName evidence="3">Glycosyltransferase family 2 protein</fullName>
    </submittedName>
</protein>
<organism evidence="3 4">
    <name type="scientific">Cellulosimicrobium arenosum</name>
    <dbReference type="NCBI Taxonomy" id="2708133"/>
    <lineage>
        <taxon>Bacteria</taxon>
        <taxon>Bacillati</taxon>
        <taxon>Actinomycetota</taxon>
        <taxon>Actinomycetes</taxon>
        <taxon>Micrococcales</taxon>
        <taxon>Promicromonosporaceae</taxon>
        <taxon>Cellulosimicrobium</taxon>
    </lineage>
</organism>
<evidence type="ECO:0000256" key="1">
    <source>
        <dbReference type="SAM" id="MobiDB-lite"/>
    </source>
</evidence>
<reference evidence="3" key="1">
    <citation type="journal article" date="2018" name="Curr. Microbiol.">
        <title>Cellulosimicrobium arenosum sp. nov., Isolated from Marine Sediment Sand.</title>
        <authorList>
            <person name="Oh M."/>
            <person name="Kim J.H."/>
            <person name="Yoon J.H."/>
            <person name="Schumann P."/>
            <person name="Kim W."/>
        </authorList>
    </citation>
    <scope>NUCLEOTIDE SEQUENCE</scope>
    <source>
        <strain evidence="3">KCTC 49039</strain>
    </source>
</reference>
<evidence type="ECO:0000256" key="2">
    <source>
        <dbReference type="SAM" id="Phobius"/>
    </source>
</evidence>
<keyword evidence="2" id="KW-1133">Transmembrane helix</keyword>
<dbReference type="Gene3D" id="3.90.550.10">
    <property type="entry name" value="Spore Coat Polysaccharide Biosynthesis Protein SpsA, Chain A"/>
    <property type="match status" value="1"/>
</dbReference>
<feature type="region of interest" description="Disordered" evidence="1">
    <location>
        <begin position="169"/>
        <end position="191"/>
    </location>
</feature>
<feature type="transmembrane region" description="Helical" evidence="2">
    <location>
        <begin position="659"/>
        <end position="679"/>
    </location>
</feature>
<feature type="transmembrane region" description="Helical" evidence="2">
    <location>
        <begin position="619"/>
        <end position="652"/>
    </location>
</feature>
<dbReference type="EMBL" id="JACYHB010000013">
    <property type="protein sequence ID" value="MBD8080199.1"/>
    <property type="molecule type" value="Genomic_DNA"/>
</dbReference>
<evidence type="ECO:0000313" key="3">
    <source>
        <dbReference type="EMBL" id="MBD8080199.1"/>
    </source>
</evidence>
<accession>A0A927J1I8</accession>
<dbReference type="PANTHER" id="PTHR43685">
    <property type="entry name" value="GLYCOSYLTRANSFERASE"/>
    <property type="match status" value="1"/>
</dbReference>
<evidence type="ECO:0000313" key="4">
    <source>
        <dbReference type="Proteomes" id="UP000610846"/>
    </source>
</evidence>
<feature type="transmembrane region" description="Helical" evidence="2">
    <location>
        <begin position="734"/>
        <end position="752"/>
    </location>
</feature>
<feature type="transmembrane region" description="Helical" evidence="2">
    <location>
        <begin position="1094"/>
        <end position="1112"/>
    </location>
</feature>
<keyword evidence="2" id="KW-0472">Membrane</keyword>
<feature type="transmembrane region" description="Helical" evidence="2">
    <location>
        <begin position="792"/>
        <end position="814"/>
    </location>
</feature>
<feature type="transmembrane region" description="Helical" evidence="2">
    <location>
        <begin position="434"/>
        <end position="460"/>
    </location>
</feature>
<dbReference type="InterPro" id="IPR029044">
    <property type="entry name" value="Nucleotide-diphossugar_trans"/>
</dbReference>
<feature type="region of interest" description="Disordered" evidence="1">
    <location>
        <begin position="1"/>
        <end position="28"/>
    </location>
</feature>
<feature type="transmembrane region" description="Helical" evidence="2">
    <location>
        <begin position="322"/>
        <end position="344"/>
    </location>
</feature>
<name>A0A927J1I8_9MICO</name>
<feature type="transmembrane region" description="Helical" evidence="2">
    <location>
        <begin position="759"/>
        <end position="780"/>
    </location>
</feature>
<feature type="transmembrane region" description="Helical" evidence="2">
    <location>
        <begin position="519"/>
        <end position="539"/>
    </location>
</feature>
<proteinExistence type="predicted"/>
<feature type="compositionally biased region" description="Basic and acidic residues" evidence="1">
    <location>
        <begin position="1"/>
        <end position="10"/>
    </location>
</feature>
<dbReference type="SUPFAM" id="SSF53448">
    <property type="entry name" value="Nucleotide-diphospho-sugar transferases"/>
    <property type="match status" value="1"/>
</dbReference>
<gene>
    <name evidence="3" type="ORF">IF651_14160</name>
</gene>
<dbReference type="Proteomes" id="UP000610846">
    <property type="component" value="Unassembled WGS sequence"/>
</dbReference>
<dbReference type="Pfam" id="PF13641">
    <property type="entry name" value="Glyco_tranf_2_3"/>
    <property type="match status" value="1"/>
</dbReference>
<comment type="caution">
    <text evidence="3">The sequence shown here is derived from an EMBL/GenBank/DDBJ whole genome shotgun (WGS) entry which is preliminary data.</text>
</comment>
<feature type="transmembrane region" description="Helical" evidence="2">
    <location>
        <begin position="826"/>
        <end position="847"/>
    </location>
</feature>
<reference evidence="3" key="2">
    <citation type="submission" date="2020-09" db="EMBL/GenBank/DDBJ databases">
        <authorList>
            <person name="Yu Y."/>
        </authorList>
    </citation>
    <scope>NUCLEOTIDE SEQUENCE</scope>
    <source>
        <strain evidence="3">KCTC 49039</strain>
    </source>
</reference>
<sequence>MTSSDLERAARPLPSAGAAPVQQHAASTGRAPTLPDVVAAVTGAVPVATRVVAVVVTRGATPYLPRTLAAIRAQTGLPDAVVVVDAGAHSSTGGHPDLHLGDARFVAAPRARSFGEAVDAGLANLTDQEPARAGAWLWLLHDDSAPAPDALEHLLRAVEHSSAVAVAGAKQERWTPGTGDEPADPFAPGSAGRLVEVGYTTTPLGRRMTGIDDDEIDQGQHDAREDVLAVGLVGALVRRAVWTELGGPDPELGPFGDGLDLARRARLAGHRVVVVPTAVVRHVQASLLGLRERPGTRPDADRSYAARRRAHLHARLTGVAPLLVPVAALAMVLGAPFHAMYRLLVKQPGQARDELVAPLWALARVGPVVRARRAARRTARLPRRTVRPLRGTWREVVAERRDRRLARAERRRTATAPTDIERAELHALAVRRRAVLASVALALVAFSALVFAPMAGVLLADGRLVGGELLPATSTLGDAWRAGTTGWVSTGLGAPAPADPFVPVLVLGALLAGGSVQTAVNVLVPACFLAAGLGAWFAAGALTRSVALRAWATLVWVAAPVLLLAVGSGRVGPVLVHAALPWLALAVTRALGAQRLDVVTPPTPDAAARPRRREPASLAAAAAAGLLLVVVVAGAPVLLVAAVVALGVVALGVRHHRRYLALVPVPALVVFAPFLVHVARTWPDGGWRLLLADPGAPVAAEAAPPWQQLLGMPVASVAWFGLDGAGPVDLVARWAPLVAGASVVALALAGVLRARAGAVGAWFVAAVGLAVAVLAGHTPVAAGESAGESVTGWSGAGLSLALLALLTAALLGVPRLPERSAPAWRTGLVAALAVVVTVLPLGGLASWTTDVLDRDDASVGAVVAATEPVVPPVGRQIQTSPRQARVLSVEPVDGVVEYGLLRSDGPQAVDSSAVVHAQQARDPGAFAPGVARLVAELVAGTSTDAAERLADLGVGAVLVPASVPVDDVRAGLVARLDMTPGLERMTEGQDSLIWRVRPDGVEPSWARVVTGDDVLPLDADRTAVRAVDVRVPVGSDERVVELAEDASPGWRATLDGRTLEPVDPETTGGLQAFRLGAEDGHLAIFHATDHRSPWLAVAGVVLLVYVLLAVPVRRRRAGAR</sequence>
<dbReference type="InterPro" id="IPR050834">
    <property type="entry name" value="Glycosyltransf_2"/>
</dbReference>
<dbReference type="PANTHER" id="PTHR43685:SF3">
    <property type="entry name" value="SLR2126 PROTEIN"/>
    <property type="match status" value="1"/>
</dbReference>
<dbReference type="RefSeq" id="WP_191829786.1">
    <property type="nucleotide sequence ID" value="NZ_JACYHB010000013.1"/>
</dbReference>
<dbReference type="AlphaFoldDB" id="A0A927J1I8"/>
<keyword evidence="2" id="KW-0812">Transmembrane</keyword>
<keyword evidence="4" id="KW-1185">Reference proteome</keyword>